<dbReference type="Proteomes" id="UP001153050">
    <property type="component" value="Unassembled WGS sequence"/>
</dbReference>
<feature type="domain" description="DUF6894" evidence="1">
    <location>
        <begin position="2"/>
        <end position="48"/>
    </location>
</feature>
<evidence type="ECO:0000313" key="2">
    <source>
        <dbReference type="EMBL" id="CAH2408134.1"/>
    </source>
</evidence>
<evidence type="ECO:0000313" key="3">
    <source>
        <dbReference type="Proteomes" id="UP001153050"/>
    </source>
</evidence>
<protein>
    <recommendedName>
        <fullName evidence="1">DUF6894 domain-containing protein</fullName>
    </recommendedName>
</protein>
<gene>
    <name evidence="2" type="ORF">MES5069_650066</name>
</gene>
<dbReference type="Pfam" id="PF21834">
    <property type="entry name" value="DUF6894"/>
    <property type="match status" value="1"/>
</dbReference>
<evidence type="ECO:0000259" key="1">
    <source>
        <dbReference type="Pfam" id="PF21834"/>
    </source>
</evidence>
<comment type="caution">
    <text evidence="2">The sequence shown here is derived from an EMBL/GenBank/DDBJ whole genome shotgun (WGS) entry which is preliminary data.</text>
</comment>
<accession>A0ABN8KD19</accession>
<keyword evidence="3" id="KW-1185">Reference proteome</keyword>
<proteinExistence type="predicted"/>
<dbReference type="EMBL" id="CAKXZT010000163">
    <property type="protein sequence ID" value="CAH2408134.1"/>
    <property type="molecule type" value="Genomic_DNA"/>
</dbReference>
<sequence>MPSLEAAREEAVRCAIDLLVDLQPGTDDLSGWLVRLRDENGELLYAIDVQEAETARLTRP</sequence>
<reference evidence="2 3" key="1">
    <citation type="submission" date="2022-03" db="EMBL/GenBank/DDBJ databases">
        <authorList>
            <person name="Brunel B."/>
        </authorList>
    </citation>
    <scope>NUCLEOTIDE SEQUENCE [LARGE SCALE GENOMIC DNA]</scope>
    <source>
        <strain evidence="2">STM5069sample</strain>
    </source>
</reference>
<organism evidence="2 3">
    <name type="scientific">Mesorhizobium escarrei</name>
    <dbReference type="NCBI Taxonomy" id="666018"/>
    <lineage>
        <taxon>Bacteria</taxon>
        <taxon>Pseudomonadati</taxon>
        <taxon>Pseudomonadota</taxon>
        <taxon>Alphaproteobacteria</taxon>
        <taxon>Hyphomicrobiales</taxon>
        <taxon>Phyllobacteriaceae</taxon>
        <taxon>Mesorhizobium</taxon>
    </lineage>
</organism>
<dbReference type="InterPro" id="IPR054189">
    <property type="entry name" value="DUF6894"/>
</dbReference>
<name>A0ABN8KD19_9HYPH</name>